<gene>
    <name evidence="1" type="ORF">O6H91_23G057400</name>
</gene>
<reference evidence="2" key="1">
    <citation type="journal article" date="2024" name="Proc. Natl. Acad. Sci. U.S.A.">
        <title>Extraordinary preservation of gene collinearity over three hundred million years revealed in homosporous lycophytes.</title>
        <authorList>
            <person name="Li C."/>
            <person name="Wickell D."/>
            <person name="Kuo L.Y."/>
            <person name="Chen X."/>
            <person name="Nie B."/>
            <person name="Liao X."/>
            <person name="Peng D."/>
            <person name="Ji J."/>
            <person name="Jenkins J."/>
            <person name="Williams M."/>
            <person name="Shu S."/>
            <person name="Plott C."/>
            <person name="Barry K."/>
            <person name="Rajasekar S."/>
            <person name="Grimwood J."/>
            <person name="Han X."/>
            <person name="Sun S."/>
            <person name="Hou Z."/>
            <person name="He W."/>
            <person name="Dai G."/>
            <person name="Sun C."/>
            <person name="Schmutz J."/>
            <person name="Leebens-Mack J.H."/>
            <person name="Li F.W."/>
            <person name="Wang L."/>
        </authorList>
    </citation>
    <scope>NUCLEOTIDE SEQUENCE [LARGE SCALE GENOMIC DNA]</scope>
    <source>
        <strain evidence="2">cv. PW_Plant_1</strain>
    </source>
</reference>
<organism evidence="1 2">
    <name type="scientific">Diphasiastrum complanatum</name>
    <name type="common">Issler's clubmoss</name>
    <name type="synonym">Lycopodium complanatum</name>
    <dbReference type="NCBI Taxonomy" id="34168"/>
    <lineage>
        <taxon>Eukaryota</taxon>
        <taxon>Viridiplantae</taxon>
        <taxon>Streptophyta</taxon>
        <taxon>Embryophyta</taxon>
        <taxon>Tracheophyta</taxon>
        <taxon>Lycopodiopsida</taxon>
        <taxon>Lycopodiales</taxon>
        <taxon>Lycopodiaceae</taxon>
        <taxon>Lycopodioideae</taxon>
        <taxon>Diphasiastrum</taxon>
    </lineage>
</organism>
<accession>A0ACC2AB66</accession>
<proteinExistence type="predicted"/>
<name>A0ACC2AB66_DIPCM</name>
<protein>
    <submittedName>
        <fullName evidence="1">Uncharacterized protein</fullName>
    </submittedName>
</protein>
<comment type="caution">
    <text evidence="1">The sequence shown here is derived from an EMBL/GenBank/DDBJ whole genome shotgun (WGS) entry which is preliminary data.</text>
</comment>
<keyword evidence="2" id="KW-1185">Reference proteome</keyword>
<evidence type="ECO:0000313" key="2">
    <source>
        <dbReference type="Proteomes" id="UP001162992"/>
    </source>
</evidence>
<dbReference type="EMBL" id="CM055114">
    <property type="protein sequence ID" value="KAJ7514741.1"/>
    <property type="molecule type" value="Genomic_DNA"/>
</dbReference>
<evidence type="ECO:0000313" key="1">
    <source>
        <dbReference type="EMBL" id="KAJ7514741.1"/>
    </source>
</evidence>
<sequence>MTVGLQDGGYRFDMESAGLSGSIKLTGLRSGDRELSTQQWRYQVGLKGESLKIYTQQGANFVQWKSALPPPWTGYLSWYKASFATPSGSDPVAIYFGSMGKGQAWVNGNSLGRFWSSFLITETDCSQTCDYRGTFTQSKCLTDCGQQSQQWYHIPREWLQPNQNLLVVFDELGGDVSKIYVATKTVDTICANVLQSYPPRVNAWPKFQATRQKLLLIPEAKLECPDNQLISSIKFASFGNPQGRCQAFQQGDCHATNSLDIVKKRCIGKKTCSISVSSTTFGVEPCAGVSKSLAVEAHCQPFLSATL</sequence>
<dbReference type="Proteomes" id="UP001162992">
    <property type="component" value="Chromosome 23"/>
</dbReference>